<evidence type="ECO:0000256" key="1">
    <source>
        <dbReference type="SAM" id="Phobius"/>
    </source>
</evidence>
<feature type="transmembrane region" description="Helical" evidence="1">
    <location>
        <begin position="167"/>
        <end position="190"/>
    </location>
</feature>
<keyword evidence="1" id="KW-0472">Membrane</keyword>
<accession>A0ABQ3AY19</accession>
<keyword evidence="1" id="KW-1133">Transmembrane helix</keyword>
<organism evidence="2 3">
    <name type="scientific">Marinobacter zhanjiangensis</name>
    <dbReference type="NCBI Taxonomy" id="578215"/>
    <lineage>
        <taxon>Bacteria</taxon>
        <taxon>Pseudomonadati</taxon>
        <taxon>Pseudomonadota</taxon>
        <taxon>Gammaproteobacteria</taxon>
        <taxon>Pseudomonadales</taxon>
        <taxon>Marinobacteraceae</taxon>
        <taxon>Marinobacter</taxon>
    </lineage>
</organism>
<feature type="transmembrane region" description="Helical" evidence="1">
    <location>
        <begin position="90"/>
        <end position="112"/>
    </location>
</feature>
<evidence type="ECO:0000313" key="2">
    <source>
        <dbReference type="EMBL" id="GGY67508.1"/>
    </source>
</evidence>
<keyword evidence="3" id="KW-1185">Reference proteome</keyword>
<proteinExistence type="predicted"/>
<protein>
    <submittedName>
        <fullName evidence="2">Uncharacterized protein</fullName>
    </submittedName>
</protein>
<reference evidence="3" key="1">
    <citation type="journal article" date="2019" name="Int. J. Syst. Evol. Microbiol.">
        <title>The Global Catalogue of Microorganisms (GCM) 10K type strain sequencing project: providing services to taxonomists for standard genome sequencing and annotation.</title>
        <authorList>
            <consortium name="The Broad Institute Genomics Platform"/>
            <consortium name="The Broad Institute Genome Sequencing Center for Infectious Disease"/>
            <person name="Wu L."/>
            <person name="Ma J."/>
        </authorList>
    </citation>
    <scope>NUCLEOTIDE SEQUENCE [LARGE SCALE GENOMIC DNA]</scope>
    <source>
        <strain evidence="3">KCTC 22280</strain>
    </source>
</reference>
<dbReference type="EMBL" id="BMXV01000002">
    <property type="protein sequence ID" value="GGY67508.1"/>
    <property type="molecule type" value="Genomic_DNA"/>
</dbReference>
<evidence type="ECO:0000313" key="3">
    <source>
        <dbReference type="Proteomes" id="UP000601597"/>
    </source>
</evidence>
<keyword evidence="1" id="KW-0812">Transmembrane</keyword>
<sequence>MELPPIETLKTLFIAGHLIGLAFGVGGALTLDIIAFRYFYLERITHEKLVLFHFIARLVTLGLIILWGTGLAFLWIYWQSQPELLGNPKVWAKVVIVIVLTVNGYFLHHKVFPVLDRNLGHHMFHRVTVDEKAMMFTLSSISIISWGFPLVLGIASSLNFTTGMENILAFYFLMLSSTCLLMLLIFKLFLEPFKRFVIDRPVRRPTARS</sequence>
<dbReference type="RefSeq" id="WP_189574538.1">
    <property type="nucleotide sequence ID" value="NZ_BMXV01000002.1"/>
</dbReference>
<feature type="transmembrane region" description="Helical" evidence="1">
    <location>
        <begin position="133"/>
        <end position="155"/>
    </location>
</feature>
<dbReference type="Proteomes" id="UP000601597">
    <property type="component" value="Unassembled WGS sequence"/>
</dbReference>
<feature type="transmembrane region" description="Helical" evidence="1">
    <location>
        <begin position="51"/>
        <end position="78"/>
    </location>
</feature>
<gene>
    <name evidence="2" type="ORF">GCM10007071_13130</name>
</gene>
<comment type="caution">
    <text evidence="2">The sequence shown here is derived from an EMBL/GenBank/DDBJ whole genome shotgun (WGS) entry which is preliminary data.</text>
</comment>
<name>A0ABQ3AY19_9GAMM</name>
<feature type="transmembrane region" description="Helical" evidence="1">
    <location>
        <begin position="12"/>
        <end position="39"/>
    </location>
</feature>